<reference evidence="2 3" key="1">
    <citation type="journal article" date="2013" name="Genome Biol.">
        <title>Genome of Acanthamoeba castellanii highlights extensive lateral gene transfer and early evolution of tyrosine kinase signaling.</title>
        <authorList>
            <person name="Clarke M."/>
            <person name="Lohan A.J."/>
            <person name="Liu B."/>
            <person name="Lagkouvardos I."/>
            <person name="Roy S."/>
            <person name="Zafar N."/>
            <person name="Bertelli C."/>
            <person name="Schilde C."/>
            <person name="Kianianmomeni A."/>
            <person name="Burglin T.R."/>
            <person name="Frech C."/>
            <person name="Turcotte B."/>
            <person name="Kopec K.O."/>
            <person name="Synnott J.M."/>
            <person name="Choo C."/>
            <person name="Paponov I."/>
            <person name="Finkler A."/>
            <person name="Soon Heng Tan C."/>
            <person name="Hutchins A.P."/>
            <person name="Weinmeier T."/>
            <person name="Rattei T."/>
            <person name="Chu J.S."/>
            <person name="Gimenez G."/>
            <person name="Irimia M."/>
            <person name="Rigden D.J."/>
            <person name="Fitzpatrick D.A."/>
            <person name="Lorenzo-Morales J."/>
            <person name="Bateman A."/>
            <person name="Chiu C.H."/>
            <person name="Tang P."/>
            <person name="Hegemann P."/>
            <person name="Fromm H."/>
            <person name="Raoult D."/>
            <person name="Greub G."/>
            <person name="Miranda-Saavedra D."/>
            <person name="Chen N."/>
            <person name="Nash P."/>
            <person name="Ginger M.L."/>
            <person name="Horn M."/>
            <person name="Schaap P."/>
            <person name="Caler L."/>
            <person name="Loftus B."/>
        </authorList>
    </citation>
    <scope>NUCLEOTIDE SEQUENCE [LARGE SCALE GENOMIC DNA]</scope>
    <source>
        <strain evidence="2 3">Neff</strain>
    </source>
</reference>
<proteinExistence type="predicted"/>
<dbReference type="KEGG" id="acan:ACA1_374390"/>
<protein>
    <submittedName>
        <fullName evidence="2">Uncharacterized protein</fullName>
    </submittedName>
</protein>
<name>L8GJK1_ACACF</name>
<sequence>MGVPQCPTGVLFTRQTGECVSGQFKDSTGNAFSSLMVRPIANSSNYALDFYGGGECLNLLQTNGPTPLPQDHDEADVTEAGQDAHGWGWADCEGAQDGGWQAVMEIIIGRPDPELVGRAAHHWVQ</sequence>
<dbReference type="AlphaFoldDB" id="L8GJK1"/>
<dbReference type="VEuPathDB" id="AmoebaDB:ACA1_374390"/>
<evidence type="ECO:0000256" key="1">
    <source>
        <dbReference type="SAM" id="MobiDB-lite"/>
    </source>
</evidence>
<evidence type="ECO:0000313" key="2">
    <source>
        <dbReference type="EMBL" id="ELR12371.1"/>
    </source>
</evidence>
<gene>
    <name evidence="2" type="ORF">ACA1_374390</name>
</gene>
<dbReference type="Proteomes" id="UP000011083">
    <property type="component" value="Unassembled WGS sequence"/>
</dbReference>
<dbReference type="EMBL" id="KB008119">
    <property type="protein sequence ID" value="ELR12371.1"/>
    <property type="molecule type" value="Genomic_DNA"/>
</dbReference>
<accession>L8GJK1</accession>
<dbReference type="GeneID" id="14912828"/>
<feature type="region of interest" description="Disordered" evidence="1">
    <location>
        <begin position="63"/>
        <end position="86"/>
    </location>
</feature>
<keyword evidence="3" id="KW-1185">Reference proteome</keyword>
<organism evidence="2 3">
    <name type="scientific">Acanthamoeba castellanii (strain ATCC 30010 / Neff)</name>
    <dbReference type="NCBI Taxonomy" id="1257118"/>
    <lineage>
        <taxon>Eukaryota</taxon>
        <taxon>Amoebozoa</taxon>
        <taxon>Discosea</taxon>
        <taxon>Longamoebia</taxon>
        <taxon>Centramoebida</taxon>
        <taxon>Acanthamoebidae</taxon>
        <taxon>Acanthamoeba</taxon>
    </lineage>
</organism>
<evidence type="ECO:0000313" key="3">
    <source>
        <dbReference type="Proteomes" id="UP000011083"/>
    </source>
</evidence>
<dbReference type="RefSeq" id="XP_004334384.1">
    <property type="nucleotide sequence ID" value="XM_004334336.1"/>
</dbReference>